<feature type="domain" description="TAR DNA-binding protein 43 N-terminal" evidence="3">
    <location>
        <begin position="22"/>
        <end position="84"/>
    </location>
</feature>
<dbReference type="Proteomes" id="UP000887569">
    <property type="component" value="Unplaced"/>
</dbReference>
<sequence length="4854" mass="559628">MDDPPGNVDGDPPTGWVRLQLEPVDVPLEADESLLLSTVQSAIPGAHGLYYKEGDQRKALRFDAYSGHIQRALPGWYSKPIYVTLAHGCRTHAFGQYESATKTFEKSVSAIQRMLATSDLSSCWGPGATSQQASKSLERKRVEEKEKAREKRVTRPTKSGFEAQAEEHLEEHSDGSVDSGRLDDFQKLQEENENLKQQLREIEISSSNIERDAEEKGKALGKAQLRIDELLKEIEHMKLHDYIDSSITESERAVYATLSSTPQKTALPDEEEFASWKRSKETAERELAEEREKITEVEKSKNELISKLEWSLGEHKQWLSDATSRVSQLEGEISGQAAEFERNRADLQASIDRLHENNCTLNHELQEVKNENERLNAELVKLKGQLTEAHPELGQQIEDLKGQIAAKDDELCAVHATIGDLRNELSTKDAQIGTLNQQKNDAEWSLGEHRQWLFDANNRIKGLEAELNELRSQREEMAIKIEHYHETAMKHEEIDNLRDQILEKESELQRLRPIEEAKNNEIGALRGENDWLKNELSAKDGHINDLNQLKNDAEWSLGEHRQWLSDANNRVNELSNTLNEKNTVIDSMQKEVERLQRLIAETSQQQGTPEDVQQLREKIIELENKLHEVEQSLSEAPRIDEINALYSKVEGMQNEINDKNNELGNIHKLKNDAEWSLGEHRQWLADANNRITELSDCLREREHCIESLQKENDELKTVKLSEGEGPSHEDVQQLRDRISDLERQISEAPKHDDINHLKEEVERLVSEVAEKTRIIDDLNHLKNDAEWSLGEHRHWLDEAKSRISGLEAELHSKNEALIAVQAQKDTSRDEDEMKDVIARFEVTIADLNEALRLANEEKIEREKEHEGINRMMQGLLDDLNEKNRQLDELNKLKNDAEWSLGEHRQWLSDANNKIGDLERAIQSRDVETDRILKESRETIADLQQKTSDLSNEVEQLKRDKDDLEKKLEAPIQQEFIQTAAAIPTEPCEDKSKEQLEVELHEKQELLDRMQKDANNKEEEIKNLHNIIGDVQRQLKDNSVQLERTIHLKNDTEWSLGEHKQWLSDANNRIGQLTAELNEKSRITDVLYHQIEELKKALEATGDSKKLLDEVKEKNRIIDELNKLKDDSEWSLGEHKQWLSDANNRVNGLENACKDKDAAIDALHREIEELRTITLETPHGALPAEGEHITKLHETIHDLEAKLDDANRCLAEAPKVDDLNALRGENDRLVLEINEKNRIIDDLNGQRNDAEWKLGEHRQWLADANNRAGRLENAVQEKDGIIDALRSENEQLKKERPQVEDLVAHEEVSKLHETIQNLEANLRDAEKAIADAPKADEINALRGENERLVNEVNEKNRIIDDLNKIRDEKEWSLGEHRQWLADANSRASDLEGTLKARDTTIESLRKEIDDLKKVSEEMQHLEVRLQEAQQHVSEPGKDEELNYLKAEVDRLNIELLDKNKVIDDLTQKKNDAEWKLGEHQQWLGDANDRIGDLENTLKEKGAVISDLCKQLDELKQLPETVKHLQSRLQVLEQETTAEPKDAELRSLRAEIDRINAEILDKNRIIDELNGQKNDAEWKLGEHKQWLADANGKVDWLKGENDRLCSEISEKNRIIDDLNKIKDEMAWNLGEYRQWLSDSKNKVGCLEQELNEKNNAIDTLRKEVEEMKTVKLEVPEVEDVATSHGVIHDLESRLQDAERALSEAPKIDDINALRADVDHHVNEINEKNRIIDELNKLKADADWSLGEHRQWLSDANNRVSGLENAVKEKEEEICALNKELDGLRTVRAETSADALNEEVNQLKETVQNLEKKLDDAEKALTHVPSVDEVNGLKAEIDRLANEVNEKNRMIDELNKIKADQEWSLGEHRQWLTDANNRADCLDNAVKEKDEIIEGLRKENDELRAICGQRRDEEYAACEQISQLQSTVNDLEQKLHDAEKVMAEAPKVDEVNGLRTEVDRLSNEISDRNRIINELNKIKADQEWSLGEHRQWLADANNRASGLECATKEKDAIIDALRKENDDLKTVKVEVHGEVADLKEVPQLRQAIEELGGKVQELERALADAPKVDEIDSMRTEVDRLVSEINEKNRIIDDLNKIKADQEWSLGEHRQWLADANNRASDLENTLKDKDGVIDGLRKENDELRSAQETLQLTDMKPQEVAVCSKREEEFDALKAEIDRLVNEINEKNRIIDDLNRIRDEKDWQLGEHRQWLSDASNRAESLENTIKDKDVFIESLRREIDELRTVKVETSEDALHDEIKKLNERVQNLEGQLHDKEAALAQAPNADEMSGIRTLNEQLSSEINEKNRIIDDLNKIKADQEWSLGEHRQWLSDANSRVDYLELTCKQKDSAIDTLNREIEELKTLQLEAPHGASPVEGDDIAKLREALQDLESKLHEAEHALSEAPKQEELCCMRGEVDRLGNEIHEKNRIIDDLNRIKAELEWSLGEHRQWLGDANNRANSLENALKEKESLIGGLYKELEEMKASKPEVEPEVQLAEAPKLQATVDSLERKLQEMERSLAEAPKSDTISDLNNEIARLVNEINEKNRIIDDLNRIRDEKEWQLGEHRQWLNDAKNKVNDFENAINEKNGIIDALHKEIDELKSVKPEVHEPAVPVDEINRLQAETDRLTGEINEKNRIIDDLNRIRDEKEWQLGEHRQWLSDANNKVNGLENAVNEKNGVIDALRKEIDELKSVKPEVHEPAVPVDEINRLQSEIDRIIGEINEKNRIIDDLNRIRDEKEWQLGEHRQWLSDANNKSSDLEKALREKDGVIDDLRRKLEESGIAGELCHLRGEVDRLVNEINEKNRIIDDLNRIRDEKEWSLGEHRQWLNDANNRANGLENALREKDAAIDALRKENDDLRHVPQEEREHVRAETAPETQDLQHTVDDLRRQLDERSAQLDAASHQRNDFEWSLGEHKQWLGDANRRVGELSDELNEKNRIIDDLNRQIREMKQSMHETLTYDEAEELRERCEFLETELHEATFLLKEVENLADMRTLKKETDRLNAVITDKNRIIDELNKIKADQEWSLGEHRQWLTDANNRADWLERIVGEKDATIDALRKENDQLKVANEAANEAVAKAERKVEPEEFVERVEVTLAEAEKAPAEVPTGEDTGALKAEIDRLVNEINEKNGIIDELDKVKNDAEWGLGEHKQWLIDANNRVDGLENACKDKDAEIDALKKEISDLKIARPEVSEGREGELDDLRHALHDLEENLRQAQQTIADAPKPEELSNLRSEVDGLLRAIDEKNAIIDDVNRQRDEAKWCLGEHQQWLNDANNRAAAFENALREKDERIGDLQHELDDLRTAKLETPGDAVHTEVAQLNAKIQGLEEKLHESEKALDEAPKTDEINGLRSEIDRLVNEINEKNRIIDDLNRIRDEKEWQLGEHRQWLSDATNRANGLENACKDKDATINTLRRENEELKTLTLETPGAALPDESEEVVKLHDTIKDLQNRLLETEQTLAAAPKSDDISGLRSEVDRLVNEINEKNRIIDDLNRIKADQEWSLGEHRQWLSDANNRVNELENAVKDKDELIGSLRNEVDELREVKIETPKDAHEDEIGQLLKSIQELEGKLNDSQKALADAPKPDEISGLRAEVDRFVNEINEKNRIIDDLNRIRDEKEWQLGEHRQWLNDAKNKVNDFENAINEKNGIIDALHKEIDELKSVKPEVHEPAVPVDEINRLQAETDRLTGEINEKNRIIDDLNRIRDEKEWQLGEHRQWLSDANNKVNDFENAINEKNGIIDALRKEIDELKSVKPEVHEPAVPVDEINRLQAETDRLTGEINEKNRIIDDLNRIRDEKEWSLGEHRQWLSDAKTKANDLEKAVGEKDAIIEDLRKENDELLTFKLETSGSADVIKKLHEYVENLESQLRISRSEIEEAPKRKELDDLRAELGRLTNEIGEKNRIIDELNAIRDQKEWSLGEHRQWLADANNRASGLENAIKEKDTIIDALRRENEDLKNICQQPQEQEEKMHQLAMQTVEAAREQPIAVLQTEVDVLRAEVERLINEINDKNRIIDELNRIRDEKEWHLGEHRQWLSDANNRINALEGMLAEKDGAIESLRKEVDELKASKVAAPGDLDCQQLREKIEHLETKLRDAEHALNEAIKTDIVSTLESTVNGLKNELADKNTQIEHLSKERNDAEWHLGECKQWLADANKRNEELSNSLKEKEDAVKALRAAQNELKARIDELERKLKEVDVSAQSSIEAREGDEHSVLQLTIDSLHDELKQKEGEVERLRKEHNDAEWSLGEHRQWLTDARNRIAELEQEISKLRDSYESALKSARTEVYELHEKNIKLEETLKKTEITVVNLQKEKEATRRSLIPEQPSVEFKNREELEQEIIRLRERYVELSNLLKFTDELLAKLQAETPDTADIATLHRTIEVLNDRLNEKNAEIARINQRNNDAEWHLGEHRQWLGDANRRIGELEDEIKKLKAENEGVQQSLRARIQQLEESNNNLLGTVNERESELNALRRKSREDSERLAATISIREKRPSEGTAEVTRIEATVGGDLSALNRAIQDLRHELNYQKVIDTLTDQKKDTEKSLAEQAKLLNDAYKKINELEDLLSKSAEERDEALKDAIPESIELSRKETEIVRTLKEDETRVRVERTAPQEGAPSSEEISQILKELEELRNEMNIKNEELSKVSRLRDEAEWCLGEHRQWLSDANNRNSQMSGEIAEKQHIIDVLNGEKEQLRHEIDTLNDKIKELSASGHSDTPSEETRELETKLREKDDQLHRAIAEVVEKEEEITNLHHVIEDLRNEMSEKNRIIDELNKIKADLEWSLGEHRQWLSDANNRANWLEGELNNTKGDADAKQAQIDDLWRKIAEKDSEIADLHNKKVLFLL</sequence>
<feature type="coiled-coil region" evidence="1">
    <location>
        <begin position="1750"/>
        <end position="1938"/>
    </location>
</feature>
<dbReference type="GO" id="GO:0045098">
    <property type="term" value="C:type III intermediate filament"/>
    <property type="evidence" value="ECO:0007669"/>
    <property type="project" value="TreeGrafter"/>
</dbReference>
<keyword evidence="4" id="KW-1185">Reference proteome</keyword>
<dbReference type="Pfam" id="PF18694">
    <property type="entry name" value="TDP-43_N"/>
    <property type="match status" value="1"/>
</dbReference>
<feature type="coiled-coil region" evidence="1">
    <location>
        <begin position="3275"/>
        <end position="3583"/>
    </location>
</feature>
<dbReference type="SUPFAM" id="SSF58104">
    <property type="entry name" value="Methyl-accepting chemotaxis protein (MCP) signaling domain"/>
    <property type="match status" value="1"/>
</dbReference>
<feature type="coiled-coil region" evidence="1">
    <location>
        <begin position="2343"/>
        <end position="2406"/>
    </location>
</feature>
<dbReference type="Gene3D" id="1.20.5.1700">
    <property type="match status" value="12"/>
</dbReference>
<evidence type="ECO:0000313" key="4">
    <source>
        <dbReference type="Proteomes" id="UP000887569"/>
    </source>
</evidence>
<feature type="coiled-coil region" evidence="1">
    <location>
        <begin position="1634"/>
        <end position="1668"/>
    </location>
</feature>
<feature type="region of interest" description="Disordered" evidence="2">
    <location>
        <begin position="123"/>
        <end position="181"/>
    </location>
</feature>
<dbReference type="PANTHER" id="PTHR34707:SF1">
    <property type="entry name" value="VIMENTIN-TYPE INTERMEDIATE FILAMENT-ASSOCIATED COILED-COIL PROTEIN"/>
    <property type="match status" value="1"/>
</dbReference>
<feature type="coiled-coil region" evidence="1">
    <location>
        <begin position="731"/>
        <end position="899"/>
    </location>
</feature>
<feature type="coiled-coil region" evidence="1">
    <location>
        <begin position="337"/>
        <end position="385"/>
    </location>
</feature>
<feature type="coiled-coil region" evidence="1">
    <location>
        <begin position="2038"/>
        <end position="2195"/>
    </location>
</feature>
<feature type="coiled-coil region" evidence="1">
    <location>
        <begin position="4539"/>
        <end position="4587"/>
    </location>
</feature>
<dbReference type="CDD" id="cd19609">
    <property type="entry name" value="NTD_TDP-43"/>
    <property type="match status" value="1"/>
</dbReference>
<dbReference type="Gene3D" id="1.10.287.1490">
    <property type="match status" value="7"/>
</dbReference>
<name>A0A915C2A8_PARUN</name>
<dbReference type="InterPro" id="IPR041105">
    <property type="entry name" value="TDP-43_N"/>
</dbReference>
<feature type="coiled-coil region" evidence="1">
    <location>
        <begin position="3122"/>
        <end position="3223"/>
    </location>
</feature>
<feature type="coiled-coil region" evidence="1">
    <location>
        <begin position="1513"/>
        <end position="1570"/>
    </location>
</feature>
<feature type="coiled-coil region" evidence="1">
    <location>
        <begin position="2498"/>
        <end position="2590"/>
    </location>
</feature>
<feature type="coiled-coil region" evidence="1">
    <location>
        <begin position="273"/>
        <end position="307"/>
    </location>
</feature>
<feature type="coiled-coil region" evidence="1">
    <location>
        <begin position="1393"/>
        <end position="1467"/>
    </location>
</feature>
<organism evidence="4 5">
    <name type="scientific">Parascaris univalens</name>
    <name type="common">Nematode worm</name>
    <dbReference type="NCBI Taxonomy" id="6257"/>
    <lineage>
        <taxon>Eukaryota</taxon>
        <taxon>Metazoa</taxon>
        <taxon>Ecdysozoa</taxon>
        <taxon>Nematoda</taxon>
        <taxon>Chromadorea</taxon>
        <taxon>Rhabditida</taxon>
        <taxon>Spirurina</taxon>
        <taxon>Ascaridomorpha</taxon>
        <taxon>Ascaridoidea</taxon>
        <taxon>Ascarididae</taxon>
        <taxon>Parascaris</taxon>
    </lineage>
</organism>
<protein>
    <submittedName>
        <fullName evidence="5 6">TAR DNA-binding protein 43 N-terminal domain-containing protein</fullName>
    </submittedName>
</protein>
<feature type="coiled-coil region" evidence="1">
    <location>
        <begin position="3732"/>
        <end position="3793"/>
    </location>
</feature>
<feature type="coiled-coil region" evidence="1">
    <location>
        <begin position="2231"/>
        <end position="2314"/>
    </location>
</feature>
<feature type="coiled-coil region" evidence="1">
    <location>
        <begin position="4627"/>
        <end position="4657"/>
    </location>
</feature>
<dbReference type="WBParaSite" id="PgR077_g019_t11">
    <property type="protein sequence ID" value="PgR077_g019_t11"/>
    <property type="gene ID" value="PgR077_g019"/>
</dbReference>
<keyword evidence="1" id="KW-0175">Coiled coil</keyword>
<proteinExistence type="predicted"/>
<evidence type="ECO:0000313" key="5">
    <source>
        <dbReference type="WBParaSite" id="PgR077_g019_t10"/>
    </source>
</evidence>
<feature type="coiled-coil region" evidence="1">
    <location>
        <begin position="564"/>
        <end position="662"/>
    </location>
</feature>
<dbReference type="WBParaSite" id="PgR077_g019_t10">
    <property type="protein sequence ID" value="PgR077_g019_t10"/>
    <property type="gene ID" value="PgR077_g019"/>
</dbReference>
<evidence type="ECO:0000313" key="6">
    <source>
        <dbReference type="WBParaSite" id="PgR077_g019_t11"/>
    </source>
</evidence>
<feature type="coiled-coil region" evidence="1">
    <location>
        <begin position="3058"/>
        <end position="3085"/>
    </location>
</feature>
<dbReference type="SUPFAM" id="SSF90257">
    <property type="entry name" value="Myosin rod fragments"/>
    <property type="match status" value="4"/>
</dbReference>
<evidence type="ECO:0000256" key="1">
    <source>
        <dbReference type="SAM" id="Coils"/>
    </source>
</evidence>
<feature type="coiled-coil region" evidence="1">
    <location>
        <begin position="453"/>
        <end position="487"/>
    </location>
</feature>
<reference evidence="5 6" key="1">
    <citation type="submission" date="2022-11" db="UniProtKB">
        <authorList>
            <consortium name="WormBaseParasite"/>
        </authorList>
    </citation>
    <scope>IDENTIFICATION</scope>
</reference>
<feature type="coiled-coil region" evidence="1">
    <location>
        <begin position="932"/>
        <end position="1033"/>
    </location>
</feature>
<feature type="coiled-coil region" evidence="1">
    <location>
        <begin position="3939"/>
        <end position="4482"/>
    </location>
</feature>
<feature type="coiled-coil region" evidence="1">
    <location>
        <begin position="3822"/>
        <end position="3910"/>
    </location>
</feature>
<feature type="coiled-coil region" evidence="1">
    <location>
        <begin position="1062"/>
        <end position="1245"/>
    </location>
</feature>
<dbReference type="PANTHER" id="PTHR34707">
    <property type="entry name" value="VIMENTIN-TYPE INTERMEDIATE FILAMENT-ASSOCIATED COILED-COIL PROTEIN"/>
    <property type="match status" value="1"/>
</dbReference>
<evidence type="ECO:0000256" key="2">
    <source>
        <dbReference type="SAM" id="MobiDB-lite"/>
    </source>
</evidence>
<feature type="coiled-coil region" evidence="1">
    <location>
        <begin position="185"/>
        <end position="240"/>
    </location>
</feature>
<feature type="coiled-coil region" evidence="1">
    <location>
        <begin position="1274"/>
        <end position="1364"/>
    </location>
</feature>
<feature type="compositionally biased region" description="Basic and acidic residues" evidence="2">
    <location>
        <begin position="136"/>
        <end position="153"/>
    </location>
</feature>
<evidence type="ECO:0000259" key="3">
    <source>
        <dbReference type="Pfam" id="PF18694"/>
    </source>
</evidence>
<feature type="coiled-coil region" evidence="1">
    <location>
        <begin position="2760"/>
        <end position="2992"/>
    </location>
</feature>
<feature type="coiled-coil region" evidence="1">
    <location>
        <begin position="2618"/>
        <end position="2728"/>
    </location>
</feature>
<accession>A0A915C2A8</accession>
<feature type="coiled-coil region" evidence="1">
    <location>
        <begin position="4686"/>
        <end position="4788"/>
    </location>
</feature>
<feature type="compositionally biased region" description="Basic and acidic residues" evidence="2">
    <location>
        <begin position="165"/>
        <end position="181"/>
    </location>
</feature>